<protein>
    <recommendedName>
        <fullName evidence="5">DUF4412 domain-containing protein</fullName>
    </recommendedName>
</protein>
<evidence type="ECO:0000256" key="2">
    <source>
        <dbReference type="SAM" id="SignalP"/>
    </source>
</evidence>
<evidence type="ECO:0000256" key="1">
    <source>
        <dbReference type="SAM" id="Coils"/>
    </source>
</evidence>
<gene>
    <name evidence="3" type="ORF">RM532_00790</name>
</gene>
<comment type="caution">
    <text evidence="3">The sequence shown here is derived from an EMBL/GenBank/DDBJ whole genome shotgun (WGS) entry which is preliminary data.</text>
</comment>
<keyword evidence="4" id="KW-1185">Reference proteome</keyword>
<dbReference type="EMBL" id="JAVRIB010000001">
    <property type="protein sequence ID" value="MDT0633484.1"/>
    <property type="molecule type" value="Genomic_DNA"/>
</dbReference>
<organism evidence="3 4">
    <name type="scientific">Spectribacter hydrogenoxidans</name>
    <dbReference type="NCBI Taxonomy" id="3075608"/>
    <lineage>
        <taxon>Bacteria</taxon>
        <taxon>Pseudomonadati</taxon>
        <taxon>Pseudomonadota</taxon>
        <taxon>Gammaproteobacteria</taxon>
        <taxon>Salinisphaerales</taxon>
        <taxon>Salinisphaeraceae</taxon>
        <taxon>Spectribacter</taxon>
    </lineage>
</organism>
<feature type="signal peptide" evidence="2">
    <location>
        <begin position="1"/>
        <end position="22"/>
    </location>
</feature>
<accession>A0ABU3BW30</accession>
<keyword evidence="2" id="KW-0732">Signal</keyword>
<reference evidence="3 4" key="1">
    <citation type="submission" date="2023-09" db="EMBL/GenBank/DDBJ databases">
        <authorList>
            <person name="Rey-Velasco X."/>
        </authorList>
    </citation>
    <scope>NUCLEOTIDE SEQUENCE [LARGE SCALE GENOMIC DNA]</scope>
    <source>
        <strain evidence="3 4">W335</strain>
    </source>
</reference>
<evidence type="ECO:0008006" key="5">
    <source>
        <dbReference type="Google" id="ProtNLM"/>
    </source>
</evidence>
<feature type="chain" id="PRO_5045056660" description="DUF4412 domain-containing protein" evidence="2">
    <location>
        <begin position="23"/>
        <end position="250"/>
    </location>
</feature>
<feature type="coiled-coil region" evidence="1">
    <location>
        <begin position="81"/>
        <end position="108"/>
    </location>
</feature>
<evidence type="ECO:0000313" key="3">
    <source>
        <dbReference type="EMBL" id="MDT0633484.1"/>
    </source>
</evidence>
<sequence length="250" mass="27188">MPVAPKVYLTVLLSLAAGAAAADATLIYDEGDDPFKLRVRAGEIRIDDGSGSWQLYRQADNAIYSVTPGKDRYTRMDGDTAARIRERIQALRQRLEDKLAELPAEQREIARASLAGQVPGFGASPDVAVAATDAREEVAGRACEVFQVERGGKPQEQLCVASRDALGMTPAEFDTVAAMFELMQTLLAGTGMEYVGLPYLELDGVPIRYQDGREGRRRTLSRVSHDAIPGLMFEIPPHYEAAAPHLETGP</sequence>
<proteinExistence type="predicted"/>
<keyword evidence="1" id="KW-0175">Coiled coil</keyword>
<dbReference type="Proteomes" id="UP001251857">
    <property type="component" value="Unassembled WGS sequence"/>
</dbReference>
<name>A0ABU3BW30_9GAMM</name>
<evidence type="ECO:0000313" key="4">
    <source>
        <dbReference type="Proteomes" id="UP001251857"/>
    </source>
</evidence>
<dbReference type="RefSeq" id="WP_311651193.1">
    <property type="nucleotide sequence ID" value="NZ_JAVRIB010000001.1"/>
</dbReference>